<proteinExistence type="predicted"/>
<feature type="non-terminal residue" evidence="1">
    <location>
        <position position="1"/>
    </location>
</feature>
<evidence type="ECO:0000313" key="2">
    <source>
        <dbReference type="Proteomes" id="UP000095767"/>
    </source>
</evidence>
<protein>
    <submittedName>
        <fullName evidence="1">Uncharacterized protein</fullName>
    </submittedName>
</protein>
<dbReference type="AlphaFoldDB" id="A0A1E5VY20"/>
<keyword evidence="2" id="KW-1185">Reference proteome</keyword>
<accession>A0A1E5VY20</accession>
<gene>
    <name evidence="1" type="ORF">BAE44_0008967</name>
</gene>
<organism evidence="1 2">
    <name type="scientific">Dichanthelium oligosanthes</name>
    <dbReference type="NCBI Taxonomy" id="888268"/>
    <lineage>
        <taxon>Eukaryota</taxon>
        <taxon>Viridiplantae</taxon>
        <taxon>Streptophyta</taxon>
        <taxon>Embryophyta</taxon>
        <taxon>Tracheophyta</taxon>
        <taxon>Spermatophyta</taxon>
        <taxon>Magnoliopsida</taxon>
        <taxon>Liliopsida</taxon>
        <taxon>Poales</taxon>
        <taxon>Poaceae</taxon>
        <taxon>PACMAD clade</taxon>
        <taxon>Panicoideae</taxon>
        <taxon>Panicodae</taxon>
        <taxon>Paniceae</taxon>
        <taxon>Dichantheliinae</taxon>
        <taxon>Dichanthelium</taxon>
    </lineage>
</organism>
<reference evidence="1 2" key="1">
    <citation type="submission" date="2016-09" db="EMBL/GenBank/DDBJ databases">
        <title>The draft genome of Dichanthelium oligosanthes: A C3 panicoid grass species.</title>
        <authorList>
            <person name="Studer A.J."/>
            <person name="Schnable J.C."/>
            <person name="Brutnell T.P."/>
        </authorList>
    </citation>
    <scope>NUCLEOTIDE SEQUENCE [LARGE SCALE GENOMIC DNA]</scope>
    <source>
        <strain evidence="2">cv. Kellogg 1175</strain>
        <tissue evidence="1">Leaf</tissue>
    </source>
</reference>
<dbReference type="EMBL" id="LWDX02026448">
    <property type="protein sequence ID" value="OEL30014.1"/>
    <property type="molecule type" value="Genomic_DNA"/>
</dbReference>
<dbReference type="Proteomes" id="UP000095767">
    <property type="component" value="Unassembled WGS sequence"/>
</dbReference>
<comment type="caution">
    <text evidence="1">The sequence shown here is derived from an EMBL/GenBank/DDBJ whole genome shotgun (WGS) entry which is preliminary data.</text>
</comment>
<dbReference type="OrthoDB" id="677550at2759"/>
<name>A0A1E5VY20_9POAL</name>
<sequence length="75" mass="8750">LTDWWLRSRKLVAKLRRKAFDSLCLLVLRHLWLERNSRVFRGVSLLSGSLVEVIFDQVVLWSRAGLLDRSSLLGE</sequence>
<evidence type="ECO:0000313" key="1">
    <source>
        <dbReference type="EMBL" id="OEL30014.1"/>
    </source>
</evidence>